<sequence>MTSIQHYTTAFSAYYAYFIPSLIGYIVAAPAVLTYWIATHATPPHEDPVSLKTAQDVRRADIRMKLIGFFVALVLVILFGTFPVVYQAGSKDLVVLETVLIGTVLAFGLAISLIVFFGREFTATQFIVRRKIDGNIETDEQHSPDPAVRLALRARLTLLACFSLLWAILSLFLNFRLPIAISAIGVTYALNQNQLPKISMKRFLISYTITPIPLALMSLIMVCVAASDSPPWTPIPDRGTSRRDDAALWMVSWTGWIVAMTAATVYGPLLLTIYRFDYHNFITDHPETESSIRYTLQTSPPIVSPTAGPLGMGVLIPPKSRLPAFPKPYFTVAIGTWSAVHLLAMVWMPILPSVYQFLFAPFVGACALPVVCLAVIGVGWHRRELEILLAYQEEWTIDEKSPIRDYAST</sequence>
<keyword evidence="1" id="KW-0812">Transmembrane</keyword>
<feature type="transmembrane region" description="Helical" evidence="1">
    <location>
        <begin position="203"/>
        <end position="227"/>
    </location>
</feature>
<name>A0A164NHT5_9AGAM</name>
<protein>
    <submittedName>
        <fullName evidence="2">Uncharacterized protein</fullName>
    </submittedName>
</protein>
<evidence type="ECO:0000313" key="2">
    <source>
        <dbReference type="EMBL" id="KZS87717.1"/>
    </source>
</evidence>
<evidence type="ECO:0000313" key="3">
    <source>
        <dbReference type="Proteomes" id="UP000076722"/>
    </source>
</evidence>
<feature type="transmembrane region" description="Helical" evidence="1">
    <location>
        <begin position="329"/>
        <end position="351"/>
    </location>
</feature>
<evidence type="ECO:0000256" key="1">
    <source>
        <dbReference type="SAM" id="Phobius"/>
    </source>
</evidence>
<reference evidence="2 3" key="1">
    <citation type="journal article" date="2016" name="Mol. Biol. Evol.">
        <title>Comparative Genomics of Early-Diverging Mushroom-Forming Fungi Provides Insights into the Origins of Lignocellulose Decay Capabilities.</title>
        <authorList>
            <person name="Nagy L.G."/>
            <person name="Riley R."/>
            <person name="Tritt A."/>
            <person name="Adam C."/>
            <person name="Daum C."/>
            <person name="Floudas D."/>
            <person name="Sun H."/>
            <person name="Yadav J.S."/>
            <person name="Pangilinan J."/>
            <person name="Larsson K.H."/>
            <person name="Matsuura K."/>
            <person name="Barry K."/>
            <person name="Labutti K."/>
            <person name="Kuo R."/>
            <person name="Ohm R.A."/>
            <person name="Bhattacharya S.S."/>
            <person name="Shirouzu T."/>
            <person name="Yoshinaga Y."/>
            <person name="Martin F.M."/>
            <person name="Grigoriev I.V."/>
            <person name="Hibbett D.S."/>
        </authorList>
    </citation>
    <scope>NUCLEOTIDE SEQUENCE [LARGE SCALE GENOMIC DNA]</scope>
    <source>
        <strain evidence="2 3">HHB9708</strain>
    </source>
</reference>
<organism evidence="2 3">
    <name type="scientific">Sistotremastrum niveocremeum HHB9708</name>
    <dbReference type="NCBI Taxonomy" id="1314777"/>
    <lineage>
        <taxon>Eukaryota</taxon>
        <taxon>Fungi</taxon>
        <taxon>Dikarya</taxon>
        <taxon>Basidiomycota</taxon>
        <taxon>Agaricomycotina</taxon>
        <taxon>Agaricomycetes</taxon>
        <taxon>Sistotremastrales</taxon>
        <taxon>Sistotremastraceae</taxon>
        <taxon>Sertulicium</taxon>
        <taxon>Sertulicium niveocremeum</taxon>
    </lineage>
</organism>
<accession>A0A164NHT5</accession>
<dbReference type="Proteomes" id="UP000076722">
    <property type="component" value="Unassembled WGS sequence"/>
</dbReference>
<dbReference type="AlphaFoldDB" id="A0A164NHT5"/>
<feature type="transmembrane region" description="Helical" evidence="1">
    <location>
        <begin position="247"/>
        <end position="271"/>
    </location>
</feature>
<feature type="transmembrane region" description="Helical" evidence="1">
    <location>
        <begin position="98"/>
        <end position="117"/>
    </location>
</feature>
<dbReference type="EMBL" id="KV419445">
    <property type="protein sequence ID" value="KZS87717.1"/>
    <property type="molecule type" value="Genomic_DNA"/>
</dbReference>
<dbReference type="OrthoDB" id="10685177at2759"/>
<gene>
    <name evidence="2" type="ORF">SISNIDRAFT_460651</name>
</gene>
<feature type="transmembrane region" description="Helical" evidence="1">
    <location>
        <begin position="357"/>
        <end position="380"/>
    </location>
</feature>
<feature type="transmembrane region" description="Helical" evidence="1">
    <location>
        <begin position="66"/>
        <end position="86"/>
    </location>
</feature>
<keyword evidence="1" id="KW-0472">Membrane</keyword>
<keyword evidence="1" id="KW-1133">Transmembrane helix</keyword>
<feature type="transmembrane region" description="Helical" evidence="1">
    <location>
        <begin position="14"/>
        <end position="38"/>
    </location>
</feature>
<keyword evidence="3" id="KW-1185">Reference proteome</keyword>
<proteinExistence type="predicted"/>